<evidence type="ECO:0000313" key="3">
    <source>
        <dbReference type="Proteomes" id="UP000184225"/>
    </source>
</evidence>
<dbReference type="AlphaFoldDB" id="A0A1M6GH40"/>
<dbReference type="PANTHER" id="PTHR21180">
    <property type="entry name" value="ENDONUCLEASE/EXONUCLEASE/PHOSPHATASE FAMILY DOMAIN-CONTAINING PROTEIN 1"/>
    <property type="match status" value="1"/>
</dbReference>
<name>A0A1M6GH40_9FLAO</name>
<protein>
    <submittedName>
        <fullName evidence="2">DNA uptake protein ComE</fullName>
    </submittedName>
</protein>
<accession>A0A1M6GH40</accession>
<proteinExistence type="predicted"/>
<keyword evidence="1" id="KW-0812">Transmembrane</keyword>
<keyword evidence="1" id="KW-1133">Transmembrane helix</keyword>
<dbReference type="Proteomes" id="UP000184225">
    <property type="component" value="Unassembled WGS sequence"/>
</dbReference>
<dbReference type="InterPro" id="IPR010994">
    <property type="entry name" value="RuvA_2-like"/>
</dbReference>
<dbReference type="InterPro" id="IPR051675">
    <property type="entry name" value="Endo/Exo/Phosphatase_dom_1"/>
</dbReference>
<dbReference type="GO" id="GO:0015627">
    <property type="term" value="C:type II protein secretion system complex"/>
    <property type="evidence" value="ECO:0007669"/>
    <property type="project" value="TreeGrafter"/>
</dbReference>
<organism evidence="2 3">
    <name type="scientific">Mesonia phycicola</name>
    <dbReference type="NCBI Taxonomy" id="579105"/>
    <lineage>
        <taxon>Bacteria</taxon>
        <taxon>Pseudomonadati</taxon>
        <taxon>Bacteroidota</taxon>
        <taxon>Flavobacteriia</taxon>
        <taxon>Flavobacteriales</taxon>
        <taxon>Flavobacteriaceae</taxon>
        <taxon>Mesonia</taxon>
    </lineage>
</organism>
<dbReference type="GO" id="GO:0015628">
    <property type="term" value="P:protein secretion by the type II secretion system"/>
    <property type="evidence" value="ECO:0007669"/>
    <property type="project" value="TreeGrafter"/>
</dbReference>
<evidence type="ECO:0000313" key="2">
    <source>
        <dbReference type="EMBL" id="SHJ09285.1"/>
    </source>
</evidence>
<dbReference type="STRING" id="579105.SAMN04488096_10837"/>
<feature type="transmembrane region" description="Helical" evidence="1">
    <location>
        <begin position="9"/>
        <end position="27"/>
    </location>
</feature>
<reference evidence="2 3" key="1">
    <citation type="submission" date="2016-11" db="EMBL/GenBank/DDBJ databases">
        <authorList>
            <person name="Jaros S."/>
            <person name="Januszkiewicz K."/>
            <person name="Wedrychowicz H."/>
        </authorList>
    </citation>
    <scope>NUCLEOTIDE SEQUENCE [LARGE SCALE GENOMIC DNA]</scope>
    <source>
        <strain evidence="2 3">DSM 21425</strain>
    </source>
</reference>
<sequence length="284" mass="33344">MFNFKQQNGIFLLVIIILVLSVIMYAVRNNYLNQFENSINNSEISEIEKYIDSVKAQKNQPKKDTIYPFNPNYINDYKGYVLGMSVEEIDRLKQFRAQNKWINSKKDFQKVTQVSDSLLNKIAPSFKFPDWVIQQNKTSLSKNSSSLNQNSVKRDLNNVSKEELEKIYGVGEKLSQRIINYRLKIGGFVNDIQLKDIYGLNYETRVKILEKYTVLHAKPITKFSINKASVIELSEIIYFDYELAREIVEYRKLHEKITSFEELAKIESFPAYKIDRIKLYLTIN</sequence>
<dbReference type="Pfam" id="PF12836">
    <property type="entry name" value="HHH_3"/>
    <property type="match status" value="2"/>
</dbReference>
<keyword evidence="3" id="KW-1185">Reference proteome</keyword>
<evidence type="ECO:0000256" key="1">
    <source>
        <dbReference type="SAM" id="Phobius"/>
    </source>
</evidence>
<dbReference type="PANTHER" id="PTHR21180:SF32">
    <property type="entry name" value="ENDONUCLEASE_EXONUCLEASE_PHOSPHATASE FAMILY DOMAIN-CONTAINING PROTEIN 1"/>
    <property type="match status" value="1"/>
</dbReference>
<dbReference type="EMBL" id="FQYY01000008">
    <property type="protein sequence ID" value="SHJ09285.1"/>
    <property type="molecule type" value="Genomic_DNA"/>
</dbReference>
<gene>
    <name evidence="2" type="ORF">SAMN04488096_10837</name>
</gene>
<dbReference type="Gene3D" id="1.10.150.280">
    <property type="entry name" value="AF1531-like domain"/>
    <property type="match status" value="2"/>
</dbReference>
<keyword evidence="1" id="KW-0472">Membrane</keyword>
<dbReference type="SUPFAM" id="SSF47781">
    <property type="entry name" value="RuvA domain 2-like"/>
    <property type="match status" value="2"/>
</dbReference>